<evidence type="ECO:0000256" key="2">
    <source>
        <dbReference type="SAM" id="SignalP"/>
    </source>
</evidence>
<dbReference type="InterPro" id="IPR011628">
    <property type="entry name" value="Cleaved_adhesin"/>
</dbReference>
<reference evidence="6" key="1">
    <citation type="submission" date="2020-10" db="EMBL/GenBank/DDBJ databases">
        <authorList>
            <person name="Gilroy R."/>
        </authorList>
    </citation>
    <scope>NUCLEOTIDE SEQUENCE</scope>
    <source>
        <strain evidence="6">2889</strain>
    </source>
</reference>
<feature type="domain" description="Peptidase C25 gingipain C-terminal" evidence="4">
    <location>
        <begin position="71"/>
        <end position="194"/>
    </location>
</feature>
<dbReference type="GO" id="GO:0004553">
    <property type="term" value="F:hydrolase activity, hydrolyzing O-glycosyl compounds"/>
    <property type="evidence" value="ECO:0007669"/>
    <property type="project" value="UniProtKB-ARBA"/>
</dbReference>
<dbReference type="Pfam" id="PF07675">
    <property type="entry name" value="Cleaved_Adhesin"/>
    <property type="match status" value="2"/>
</dbReference>
<evidence type="ECO:0000259" key="4">
    <source>
        <dbReference type="Pfam" id="PF10365"/>
    </source>
</evidence>
<name>A0A9D9DQH3_9BACT</name>
<dbReference type="Proteomes" id="UP000823612">
    <property type="component" value="Unassembled WGS sequence"/>
</dbReference>
<evidence type="ECO:0000259" key="3">
    <source>
        <dbReference type="Pfam" id="PF07675"/>
    </source>
</evidence>
<feature type="signal peptide" evidence="2">
    <location>
        <begin position="1"/>
        <end position="18"/>
    </location>
</feature>
<evidence type="ECO:0000313" key="7">
    <source>
        <dbReference type="Proteomes" id="UP000823612"/>
    </source>
</evidence>
<evidence type="ECO:0000313" key="6">
    <source>
        <dbReference type="EMBL" id="MBO8431778.1"/>
    </source>
</evidence>
<dbReference type="InterPro" id="IPR018832">
    <property type="entry name" value="Pept_C25_gingipain_C"/>
</dbReference>
<dbReference type="SUPFAM" id="SSF49899">
    <property type="entry name" value="Concanavalin A-like lectins/glucanases"/>
    <property type="match status" value="1"/>
</dbReference>
<dbReference type="GO" id="GO:0005975">
    <property type="term" value="P:carbohydrate metabolic process"/>
    <property type="evidence" value="ECO:0007669"/>
    <property type="project" value="UniProtKB-ARBA"/>
</dbReference>
<protein>
    <submittedName>
        <fullName evidence="6">Choice-of-anchor J domain-containing protein</fullName>
    </submittedName>
</protein>
<dbReference type="NCBIfam" id="NF038128">
    <property type="entry name" value="choice_anch_J"/>
    <property type="match status" value="2"/>
</dbReference>
<dbReference type="EMBL" id="JADIMZ010000009">
    <property type="protein sequence ID" value="MBO8431778.1"/>
    <property type="molecule type" value="Genomic_DNA"/>
</dbReference>
<dbReference type="Pfam" id="PF10365">
    <property type="entry name" value="DUF2436"/>
    <property type="match status" value="1"/>
</dbReference>
<sequence length="1379" mass="151509">MKRLFFFLAGICLLPALSIGQSGKMPPSISKTADAPGIDQLCRKQPGFKAAGKAAHLRIQKVSRPAKSIDSTATVTLEVLYDCGEGNGYQLLLDADATAYGTQIPEYGDLTNSTDAEDGVYDVFEYKIPGDANGIIAEEKWLSFNESASIEIAPGTYDFVITHPDENYGIQVAYGDTREDDFVFEAGIEYIFTIFPDSWGEICILTRQASTDLALIDLLSPQSCDTLSGNESISVRICNAGRDTVSSFTVGYMLDGQTVEEKSALKLAPKDSMTYTFLQKADFSETGKHLVTAFVKAEDDPFQANDSIFTPVYKFGPSAGHFACDFSNQEDMQLWTVIDANQDGRTWQYETGIDAQGERTGYVSALYNATSNADDYLVCRYPVALPEGNNHIVFYYKSGSDHLPENVEILISSSAGMENADTIGLVKDFITDEWEFARFEFRTANAGNYYIAFHASSDTNMNRVQIDDVEISAGDFTGTTDLIAGEVLLPKSACGLSQETPIGIRLHNGGNVPIPGYKLAYTINGGKPVEERFLDSLPVGKSRDVYFTQPADLSDTGAYEVSVTAFADAANGALPDAYPENDMSKGHVTHFSPQEPPYFADLTEAGQRAEWVHEEGCWTYDSVLHGMRDLAISPLYSRCIHLKGNTMYRLSLKIRAGMNILGIQAYENFAILIGVPGSPFEEYQLIQEFTNCYTQEKFQTFDVDFAIPEEGAFNLAILPESLTCLLYVQSVSIIEVPECDIRINEATSSLARLTPSGHTEKPAFLVQAENRGASKQQCHINIWNGSTLMAQSKPFLLDAGEIRSVFFQNTVPPAATDTGSFRIEACPQGQDAYPSDNARTYSFSISDTMYAHDSCRSYADGIGTQAFGFANLFSLSQTDTLTGIEIGMMDMTGIAEQDFEMEVRIYAADTSTGMPGRLLLEETITRPLRGGLVAYDIPDRLLPAGHYLIALYQTGTDNIAIAYDDTPSGSFIVVLDNQTEIIGEYGNIALRAILGHHGHVLGKDVETVSIDSPAENGILAANESVTATIRNNGYLNLENVPVSLNTGKKDITTTIDLLPYESKMVEFEADLSRPGTYLLTVASRLPEDEVPENDSAQREIQSEVPSDPYIMDWEHCQDFSVERFNPAWSTLDRDGSPTYAPNNATFPHMNEPFAFMAFNPSQATPSLEASNLYPHSGKKLGVSICPIGGGPNDDWLISPKLTMPAENAKISFWVKILAADYNPELFNVLVSETDMNPNSFQMVGGTREATSVEWEQVEIDLSDYAGKDIHIAIQCVSENKFIFMIDDILINKPSSHNSDPLSAQIRLYPNPAKGQIHLYSSDARILGLRIIDLSGRVVRQEQNLHSNHLGYNISDLQPGLYLAEITTSNGSCLMKFILQ</sequence>
<keyword evidence="1" id="KW-0378">Hydrolase</keyword>
<dbReference type="InterPro" id="IPR026444">
    <property type="entry name" value="Secre_tail"/>
</dbReference>
<dbReference type="Gene3D" id="2.60.120.200">
    <property type="match status" value="2"/>
</dbReference>
<keyword evidence="2" id="KW-0732">Signal</keyword>
<evidence type="ECO:0000259" key="5">
    <source>
        <dbReference type="Pfam" id="PF18962"/>
    </source>
</evidence>
<feature type="domain" description="Cleaved adhesin" evidence="3">
    <location>
        <begin position="326"/>
        <end position="429"/>
    </location>
</feature>
<proteinExistence type="predicted"/>
<feature type="domain" description="Secretion system C-terminal sorting" evidence="5">
    <location>
        <begin position="1307"/>
        <end position="1377"/>
    </location>
</feature>
<feature type="chain" id="PRO_5038477012" evidence="2">
    <location>
        <begin position="19"/>
        <end position="1379"/>
    </location>
</feature>
<dbReference type="NCBIfam" id="TIGR04183">
    <property type="entry name" value="Por_Secre_tail"/>
    <property type="match status" value="1"/>
</dbReference>
<dbReference type="Gene3D" id="2.60.40.10">
    <property type="entry name" value="Immunoglobulins"/>
    <property type="match status" value="2"/>
</dbReference>
<evidence type="ECO:0000256" key="1">
    <source>
        <dbReference type="ARBA" id="ARBA00022801"/>
    </source>
</evidence>
<dbReference type="InterPro" id="IPR013783">
    <property type="entry name" value="Ig-like_fold"/>
</dbReference>
<comment type="caution">
    <text evidence="6">The sequence shown here is derived from an EMBL/GenBank/DDBJ whole genome shotgun (WGS) entry which is preliminary data.</text>
</comment>
<accession>A0A9D9DQH3</accession>
<dbReference type="Pfam" id="PF18962">
    <property type="entry name" value="Por_Secre_tail"/>
    <property type="match status" value="1"/>
</dbReference>
<gene>
    <name evidence="6" type="ORF">IAB08_00580</name>
</gene>
<organism evidence="6 7">
    <name type="scientific">Candidatus Pullibacteroides excrementavium</name>
    <dbReference type="NCBI Taxonomy" id="2840905"/>
    <lineage>
        <taxon>Bacteria</taxon>
        <taxon>Pseudomonadati</taxon>
        <taxon>Bacteroidota</taxon>
        <taxon>Bacteroidia</taxon>
        <taxon>Bacteroidales</taxon>
        <taxon>Candidatus Pullibacteroides</taxon>
    </lineage>
</organism>
<reference evidence="6" key="2">
    <citation type="journal article" date="2021" name="PeerJ">
        <title>Extensive microbial diversity within the chicken gut microbiome revealed by metagenomics and culture.</title>
        <authorList>
            <person name="Gilroy R."/>
            <person name="Ravi A."/>
            <person name="Getino M."/>
            <person name="Pursley I."/>
            <person name="Horton D.L."/>
            <person name="Alikhan N.F."/>
            <person name="Baker D."/>
            <person name="Gharbi K."/>
            <person name="Hall N."/>
            <person name="Watson M."/>
            <person name="Adriaenssens E.M."/>
            <person name="Foster-Nyarko E."/>
            <person name="Jarju S."/>
            <person name="Secka A."/>
            <person name="Antonio M."/>
            <person name="Oren A."/>
            <person name="Chaudhuri R.R."/>
            <person name="La Ragione R."/>
            <person name="Hildebrand F."/>
            <person name="Pallen M.J."/>
        </authorList>
    </citation>
    <scope>NUCLEOTIDE SEQUENCE</scope>
    <source>
        <strain evidence="6">2889</strain>
    </source>
</reference>
<dbReference type="InterPro" id="IPR013320">
    <property type="entry name" value="ConA-like_dom_sf"/>
</dbReference>
<feature type="domain" description="Cleaved adhesin" evidence="3">
    <location>
        <begin position="1171"/>
        <end position="1241"/>
    </location>
</feature>